<organism evidence="2">
    <name type="scientific">uncultured Coleofasciculus sp</name>
    <dbReference type="NCBI Taxonomy" id="1267456"/>
    <lineage>
        <taxon>Bacteria</taxon>
        <taxon>Bacillati</taxon>
        <taxon>Cyanobacteriota</taxon>
        <taxon>Cyanophyceae</taxon>
        <taxon>Coleofasciculales</taxon>
        <taxon>Coleofasciculaceae</taxon>
        <taxon>Coleofasciculus</taxon>
        <taxon>environmental samples</taxon>
    </lineage>
</organism>
<evidence type="ECO:0000256" key="1">
    <source>
        <dbReference type="SAM" id="MobiDB-lite"/>
    </source>
</evidence>
<feature type="compositionally biased region" description="Polar residues" evidence="1">
    <location>
        <begin position="132"/>
        <end position="142"/>
    </location>
</feature>
<proteinExistence type="predicted"/>
<gene>
    <name evidence="2" type="ORF">AVDCRST_MAG92-3582</name>
</gene>
<protein>
    <submittedName>
        <fullName evidence="2">Uncharacterized protein</fullName>
    </submittedName>
</protein>
<evidence type="ECO:0000313" key="2">
    <source>
        <dbReference type="EMBL" id="CAA9281612.1"/>
    </source>
</evidence>
<dbReference type="EMBL" id="CADCTM010000611">
    <property type="protein sequence ID" value="CAA9281612.1"/>
    <property type="molecule type" value="Genomic_DNA"/>
</dbReference>
<accession>A0A6J4JLE1</accession>
<feature type="region of interest" description="Disordered" evidence="1">
    <location>
        <begin position="119"/>
        <end position="142"/>
    </location>
</feature>
<name>A0A6J4JLE1_9CYAN</name>
<dbReference type="AlphaFoldDB" id="A0A6J4JLE1"/>
<sequence>MTTSDDFKAQLKAGKIIDALTLALGEAVELEITTWVSSASDSTTSIEAEAPAPESRMRTRMNIVDGDINNEVGTQFIGNGPYTELQQFHRAQVQDGPQMIQHNLENLQQLFSVLTSTLTQLPPTSPRRKDSNSVLSPQSEDT</sequence>
<reference evidence="2" key="1">
    <citation type="submission" date="2020-02" db="EMBL/GenBank/DDBJ databases">
        <authorList>
            <person name="Meier V. D."/>
        </authorList>
    </citation>
    <scope>NUCLEOTIDE SEQUENCE</scope>
    <source>
        <strain evidence="2">AVDCRST_MAG92</strain>
    </source>
</reference>